<feature type="compositionally biased region" description="Basic residues" evidence="1">
    <location>
        <begin position="247"/>
        <end position="261"/>
    </location>
</feature>
<feature type="domain" description="Multiple myeloma tumor-associated protein 2-like N-terminal" evidence="2">
    <location>
        <begin position="11"/>
        <end position="95"/>
    </location>
</feature>
<sequence>MDLLSTVRKTGSRGGVNFSWEDVATSAHRENYLGHSLKAPVGRWAKGRDLNWYAKADSTPTAPGETDQEKAARERREELRKIKEAEEDAMSRALGLPVAPRNVTGANAIEVEGSKVPDPEPTVAKQKVKDSKEAGPRKEHRKERERNRDSDRHHRRRHRSRDRERHRSRSRSRSHSRVRDGKRPARTLVDDRDRAHRSRRRSRSPDFADRRRQERRRDDDPDYDRDYERRSHRRRSRSRSREDRSRRHERPRSRSRSGNRQRQHDKGLAR</sequence>
<feature type="region of interest" description="Disordered" evidence="1">
    <location>
        <begin position="55"/>
        <end position="78"/>
    </location>
</feature>
<dbReference type="Proteomes" id="UP001301769">
    <property type="component" value="Unassembled WGS sequence"/>
</dbReference>
<feature type="compositionally biased region" description="Basic and acidic residues" evidence="1">
    <location>
        <begin position="127"/>
        <end position="152"/>
    </location>
</feature>
<keyword evidence="3" id="KW-0418">Kinase</keyword>
<feature type="compositionally biased region" description="Basic and acidic residues" evidence="1">
    <location>
        <begin position="177"/>
        <end position="194"/>
    </location>
</feature>
<evidence type="ECO:0000313" key="3">
    <source>
        <dbReference type="EMBL" id="KAK4217067.1"/>
    </source>
</evidence>
<dbReference type="PANTHER" id="PTHR14580">
    <property type="entry name" value="MULTIPLE MYELOMA TUMOR-ASSOCIATED PROTEIN 2 FAMILY MEMBER"/>
    <property type="match status" value="1"/>
</dbReference>
<organism evidence="3 4">
    <name type="scientific">Rhypophila decipiens</name>
    <dbReference type="NCBI Taxonomy" id="261697"/>
    <lineage>
        <taxon>Eukaryota</taxon>
        <taxon>Fungi</taxon>
        <taxon>Dikarya</taxon>
        <taxon>Ascomycota</taxon>
        <taxon>Pezizomycotina</taxon>
        <taxon>Sordariomycetes</taxon>
        <taxon>Sordariomycetidae</taxon>
        <taxon>Sordariales</taxon>
        <taxon>Naviculisporaceae</taxon>
        <taxon>Rhypophila</taxon>
    </lineage>
</organism>
<dbReference type="InterPro" id="IPR039207">
    <property type="entry name" value="MMTAG2-like"/>
</dbReference>
<feature type="region of interest" description="Disordered" evidence="1">
    <location>
        <begin position="109"/>
        <end position="270"/>
    </location>
</feature>
<proteinExistence type="predicted"/>
<dbReference type="EMBL" id="MU858062">
    <property type="protein sequence ID" value="KAK4217067.1"/>
    <property type="molecule type" value="Genomic_DNA"/>
</dbReference>
<comment type="caution">
    <text evidence="3">The sequence shown here is derived from an EMBL/GenBank/DDBJ whole genome shotgun (WGS) entry which is preliminary data.</text>
</comment>
<gene>
    <name evidence="3" type="ORF">QBC37DRAFT_415358</name>
</gene>
<feature type="compositionally biased region" description="Basic and acidic residues" evidence="1">
    <location>
        <begin position="67"/>
        <end position="78"/>
    </location>
</feature>
<keyword evidence="4" id="KW-1185">Reference proteome</keyword>
<dbReference type="PANTHER" id="PTHR14580:SF0">
    <property type="entry name" value="MULTIPLE MYELOMA TUMOR-ASSOCIATED PROTEIN 2"/>
    <property type="match status" value="1"/>
</dbReference>
<accession>A0AAN6YI21</accession>
<feature type="compositionally biased region" description="Basic and acidic residues" evidence="1">
    <location>
        <begin position="203"/>
        <end position="229"/>
    </location>
</feature>
<feature type="compositionally biased region" description="Basic residues" evidence="1">
    <location>
        <begin position="153"/>
        <end position="176"/>
    </location>
</feature>
<dbReference type="GO" id="GO:0016301">
    <property type="term" value="F:kinase activity"/>
    <property type="evidence" value="ECO:0007669"/>
    <property type="project" value="UniProtKB-KW"/>
</dbReference>
<evidence type="ECO:0000259" key="2">
    <source>
        <dbReference type="Pfam" id="PF10159"/>
    </source>
</evidence>
<keyword evidence="3" id="KW-0808">Transferase</keyword>
<reference evidence="3" key="2">
    <citation type="submission" date="2023-05" db="EMBL/GenBank/DDBJ databases">
        <authorList>
            <consortium name="Lawrence Berkeley National Laboratory"/>
            <person name="Steindorff A."/>
            <person name="Hensen N."/>
            <person name="Bonometti L."/>
            <person name="Westerberg I."/>
            <person name="Brannstrom I.O."/>
            <person name="Guillou S."/>
            <person name="Cros-Aarteil S."/>
            <person name="Calhoun S."/>
            <person name="Haridas S."/>
            <person name="Kuo A."/>
            <person name="Mondo S."/>
            <person name="Pangilinan J."/>
            <person name="Riley R."/>
            <person name="Labutti K."/>
            <person name="Andreopoulos B."/>
            <person name="Lipzen A."/>
            <person name="Chen C."/>
            <person name="Yanf M."/>
            <person name="Daum C."/>
            <person name="Ng V."/>
            <person name="Clum A."/>
            <person name="Ohm R."/>
            <person name="Martin F."/>
            <person name="Silar P."/>
            <person name="Natvig D."/>
            <person name="Lalanne C."/>
            <person name="Gautier V."/>
            <person name="Ament-Velasquez S.L."/>
            <person name="Kruys A."/>
            <person name="Hutchinson M.I."/>
            <person name="Powell A.J."/>
            <person name="Barry K."/>
            <person name="Miller A.N."/>
            <person name="Grigoriev I.V."/>
            <person name="Debuchy R."/>
            <person name="Gladieux P."/>
            <person name="Thoren M.H."/>
            <person name="Johannesson H."/>
        </authorList>
    </citation>
    <scope>NUCLEOTIDE SEQUENCE</scope>
    <source>
        <strain evidence="3">PSN293</strain>
    </source>
</reference>
<feature type="region of interest" description="Disordered" evidence="1">
    <location>
        <begin position="83"/>
        <end position="102"/>
    </location>
</feature>
<dbReference type="InterPro" id="IPR019315">
    <property type="entry name" value="MMTA2_N"/>
</dbReference>
<evidence type="ECO:0000313" key="4">
    <source>
        <dbReference type="Proteomes" id="UP001301769"/>
    </source>
</evidence>
<evidence type="ECO:0000256" key="1">
    <source>
        <dbReference type="SAM" id="MobiDB-lite"/>
    </source>
</evidence>
<dbReference type="Pfam" id="PF10159">
    <property type="entry name" value="MMtag"/>
    <property type="match status" value="1"/>
</dbReference>
<dbReference type="AlphaFoldDB" id="A0AAN6YI21"/>
<reference evidence="3" key="1">
    <citation type="journal article" date="2023" name="Mol. Phylogenet. Evol.">
        <title>Genome-scale phylogeny and comparative genomics of the fungal order Sordariales.</title>
        <authorList>
            <person name="Hensen N."/>
            <person name="Bonometti L."/>
            <person name="Westerberg I."/>
            <person name="Brannstrom I.O."/>
            <person name="Guillou S."/>
            <person name="Cros-Aarteil S."/>
            <person name="Calhoun S."/>
            <person name="Haridas S."/>
            <person name="Kuo A."/>
            <person name="Mondo S."/>
            <person name="Pangilinan J."/>
            <person name="Riley R."/>
            <person name="LaButti K."/>
            <person name="Andreopoulos B."/>
            <person name="Lipzen A."/>
            <person name="Chen C."/>
            <person name="Yan M."/>
            <person name="Daum C."/>
            <person name="Ng V."/>
            <person name="Clum A."/>
            <person name="Steindorff A."/>
            <person name="Ohm R.A."/>
            <person name="Martin F."/>
            <person name="Silar P."/>
            <person name="Natvig D.O."/>
            <person name="Lalanne C."/>
            <person name="Gautier V."/>
            <person name="Ament-Velasquez S.L."/>
            <person name="Kruys A."/>
            <person name="Hutchinson M.I."/>
            <person name="Powell A.J."/>
            <person name="Barry K."/>
            <person name="Miller A.N."/>
            <person name="Grigoriev I.V."/>
            <person name="Debuchy R."/>
            <person name="Gladieux P."/>
            <person name="Hiltunen Thoren M."/>
            <person name="Johannesson H."/>
        </authorList>
    </citation>
    <scope>NUCLEOTIDE SEQUENCE</scope>
    <source>
        <strain evidence="3">PSN293</strain>
    </source>
</reference>
<name>A0AAN6YI21_9PEZI</name>
<protein>
    <submittedName>
        <fullName evidence="3">Kinase phosphorylation protein-domain-containing protein</fullName>
    </submittedName>
</protein>